<proteinExistence type="predicted"/>
<accession>A0ABV9P7B1</accession>
<feature type="transmembrane region" description="Helical" evidence="1">
    <location>
        <begin position="144"/>
        <end position="165"/>
    </location>
</feature>
<dbReference type="InterPro" id="IPR037185">
    <property type="entry name" value="EmrE-like"/>
</dbReference>
<dbReference type="Proteomes" id="UP001595885">
    <property type="component" value="Unassembled WGS sequence"/>
</dbReference>
<feature type="transmembrane region" description="Helical" evidence="1">
    <location>
        <begin position="60"/>
        <end position="79"/>
    </location>
</feature>
<protein>
    <submittedName>
        <fullName evidence="3">EamA family transporter</fullName>
    </submittedName>
</protein>
<reference evidence="4" key="1">
    <citation type="journal article" date="2019" name="Int. J. Syst. Evol. Microbiol.">
        <title>The Global Catalogue of Microorganisms (GCM) 10K type strain sequencing project: providing services to taxonomists for standard genome sequencing and annotation.</title>
        <authorList>
            <consortium name="The Broad Institute Genomics Platform"/>
            <consortium name="The Broad Institute Genome Sequencing Center for Infectious Disease"/>
            <person name="Wu L."/>
            <person name="Ma J."/>
        </authorList>
    </citation>
    <scope>NUCLEOTIDE SEQUENCE [LARGE SCALE GENOMIC DNA]</scope>
    <source>
        <strain evidence="4">CCUG 50349</strain>
    </source>
</reference>
<dbReference type="Pfam" id="PF00892">
    <property type="entry name" value="EamA"/>
    <property type="match status" value="2"/>
</dbReference>
<feature type="transmembrane region" description="Helical" evidence="1">
    <location>
        <begin position="29"/>
        <end position="48"/>
    </location>
</feature>
<sequence>MVNLLLAILFSSLLYIVFKFYTKFKINTFQAIVFNYCTAFLVGFFLSSERINFNILWNKQWIISSIILGGLFILVFNFMGKTSQENGVSVASVSSKMSMIIPILFGIFFFKEIITFEKTIGIIIAIVAVYFTSKKETGKIEIKNFIFPILLFFGAGIIDTTINYLQHTYLNDNEVALFSATTFLSAFFFGIIISIIKVFRGNFKLQGKNIIGGLCLGIPNYFSMFFIIKALQNKNLESATIFTLMNIGVILLSTLFGILLFKEKLLKQNYFGIALAILAVILVTK</sequence>
<evidence type="ECO:0000313" key="3">
    <source>
        <dbReference type="EMBL" id="MFC4740636.1"/>
    </source>
</evidence>
<feature type="transmembrane region" description="Helical" evidence="1">
    <location>
        <begin position="210"/>
        <end position="228"/>
    </location>
</feature>
<comment type="caution">
    <text evidence="3">The sequence shown here is derived from an EMBL/GenBank/DDBJ whole genome shotgun (WGS) entry which is preliminary data.</text>
</comment>
<feature type="domain" description="EamA" evidence="2">
    <location>
        <begin position="180"/>
        <end position="284"/>
    </location>
</feature>
<dbReference type="RefSeq" id="WP_379742408.1">
    <property type="nucleotide sequence ID" value="NZ_JBHSGW010000026.1"/>
</dbReference>
<dbReference type="EMBL" id="JBHSGW010000026">
    <property type="protein sequence ID" value="MFC4740636.1"/>
    <property type="molecule type" value="Genomic_DNA"/>
</dbReference>
<keyword evidence="4" id="KW-1185">Reference proteome</keyword>
<feature type="transmembrane region" description="Helical" evidence="1">
    <location>
        <begin position="177"/>
        <end position="198"/>
    </location>
</feature>
<evidence type="ECO:0000259" key="2">
    <source>
        <dbReference type="Pfam" id="PF00892"/>
    </source>
</evidence>
<gene>
    <name evidence="3" type="ORF">ACFO3U_11600</name>
</gene>
<feature type="domain" description="EamA" evidence="2">
    <location>
        <begin position="4"/>
        <end position="133"/>
    </location>
</feature>
<keyword evidence="1" id="KW-1133">Transmembrane helix</keyword>
<evidence type="ECO:0000256" key="1">
    <source>
        <dbReference type="SAM" id="Phobius"/>
    </source>
</evidence>
<name>A0ABV9P7B1_9FLAO</name>
<evidence type="ECO:0000313" key="4">
    <source>
        <dbReference type="Proteomes" id="UP001595885"/>
    </source>
</evidence>
<feature type="transmembrane region" description="Helical" evidence="1">
    <location>
        <begin position="268"/>
        <end position="284"/>
    </location>
</feature>
<keyword evidence="1" id="KW-0812">Transmembrane</keyword>
<dbReference type="Gene3D" id="1.10.3730.20">
    <property type="match status" value="1"/>
</dbReference>
<feature type="transmembrane region" description="Helical" evidence="1">
    <location>
        <begin position="99"/>
        <end position="132"/>
    </location>
</feature>
<feature type="transmembrane region" description="Helical" evidence="1">
    <location>
        <begin position="240"/>
        <end position="261"/>
    </location>
</feature>
<dbReference type="SUPFAM" id="SSF103481">
    <property type="entry name" value="Multidrug resistance efflux transporter EmrE"/>
    <property type="match status" value="2"/>
</dbReference>
<dbReference type="InterPro" id="IPR000620">
    <property type="entry name" value="EamA_dom"/>
</dbReference>
<keyword evidence="1" id="KW-0472">Membrane</keyword>
<organism evidence="3 4">
    <name type="scientific">Flavobacterium ponti</name>
    <dbReference type="NCBI Taxonomy" id="665133"/>
    <lineage>
        <taxon>Bacteria</taxon>
        <taxon>Pseudomonadati</taxon>
        <taxon>Bacteroidota</taxon>
        <taxon>Flavobacteriia</taxon>
        <taxon>Flavobacteriales</taxon>
        <taxon>Flavobacteriaceae</taxon>
        <taxon>Flavobacterium</taxon>
    </lineage>
</organism>